<proteinExistence type="predicted"/>
<reference evidence="2 3" key="1">
    <citation type="submission" date="2020-10" db="EMBL/GenBank/DDBJ databases">
        <title>Pygocentrus nattereri (red-bellied piranha) genome, fPygNat1, primary haplotype.</title>
        <authorList>
            <person name="Myers G."/>
            <person name="Meyer A."/>
            <person name="Karagic N."/>
            <person name="Pippel M."/>
            <person name="Winkler S."/>
            <person name="Tracey A."/>
            <person name="Wood J."/>
            <person name="Formenti G."/>
            <person name="Howe K."/>
            <person name="Fedrigo O."/>
            <person name="Jarvis E.D."/>
        </authorList>
    </citation>
    <scope>NUCLEOTIDE SEQUENCE [LARGE SCALE GENOMIC DNA]</scope>
</reference>
<dbReference type="GO" id="GO:0016706">
    <property type="term" value="F:2-oxoglutarate-dependent dioxygenase activity"/>
    <property type="evidence" value="ECO:0007669"/>
    <property type="project" value="InterPro"/>
</dbReference>
<sequence length="403" mass="45286">MKTATIIPVPKSSAVTGLNDYRPVALTPIVTKCFERLVQTHIKATINVTVDPHQYAYRRNRSTEDAISSVVHTALTHLEQKDSYVRMLFVDFTSAFNTMIPQTLITKLSSLGLSSSMCNWVLDFLTNRPQSVRIHNISSTTITLSTGSPQGCVLSPLLFTLLTYDCSPIHPGCHIVKFADDTAVVGCITNRDESNYRQEVEHLEGWCRENNLCINVKKTKEMIVDFRRGHHDHLPLHIGGSEVEVVDSYRYLGVHLSSNLTWSNNTSTLVRKAHQRLYFLRRLRRAGLGRAVLTSFYRCVVESVVCSSINVWHGSCSAADRKALQRVVKAAQRIAGVSLPSTTDIYTSRCRKRATCIRKDPTHPAHALFVPLPSGRRLRSIKCKTTRLRNSFIPEAVRLLNSN</sequence>
<reference evidence="2" key="3">
    <citation type="submission" date="2025-09" db="UniProtKB">
        <authorList>
            <consortium name="Ensembl"/>
        </authorList>
    </citation>
    <scope>IDENTIFICATION</scope>
</reference>
<reference evidence="2" key="2">
    <citation type="submission" date="2025-08" db="UniProtKB">
        <authorList>
            <consortium name="Ensembl"/>
        </authorList>
    </citation>
    <scope>IDENTIFICATION</scope>
</reference>
<dbReference type="Proteomes" id="UP001501920">
    <property type="component" value="Chromosome 23"/>
</dbReference>
<dbReference type="CDD" id="cd01650">
    <property type="entry name" value="RT_nLTR_like"/>
    <property type="match status" value="1"/>
</dbReference>
<feature type="domain" description="Reverse transcriptase" evidence="1">
    <location>
        <begin position="1"/>
        <end position="256"/>
    </location>
</feature>
<name>A0AAR2LVL2_PYGNA</name>
<dbReference type="PANTHER" id="PTHR47510">
    <property type="entry name" value="REVERSE TRANSCRIPTASE DOMAIN-CONTAINING PROTEIN"/>
    <property type="match status" value="1"/>
</dbReference>
<dbReference type="InterPro" id="IPR043502">
    <property type="entry name" value="DNA/RNA_pol_sf"/>
</dbReference>
<dbReference type="AlphaFoldDB" id="A0AAR2LVL2"/>
<dbReference type="GeneTree" id="ENSGT01120000271821"/>
<evidence type="ECO:0000313" key="3">
    <source>
        <dbReference type="Proteomes" id="UP001501920"/>
    </source>
</evidence>
<accession>A0AAR2LVL2</accession>
<dbReference type="PROSITE" id="PS50878">
    <property type="entry name" value="RT_POL"/>
    <property type="match status" value="1"/>
</dbReference>
<dbReference type="Pfam" id="PF09004">
    <property type="entry name" value="ALKBH8_N"/>
    <property type="match status" value="1"/>
</dbReference>
<keyword evidence="3" id="KW-1185">Reference proteome</keyword>
<dbReference type="PANTHER" id="PTHR47510:SF3">
    <property type="entry name" value="ENDO_EXONUCLEASE_PHOSPHATASE DOMAIN-CONTAINING PROTEIN"/>
    <property type="match status" value="1"/>
</dbReference>
<dbReference type="GO" id="GO:0008168">
    <property type="term" value="F:methyltransferase activity"/>
    <property type="evidence" value="ECO:0007669"/>
    <property type="project" value="InterPro"/>
</dbReference>
<dbReference type="Ensembl" id="ENSPNAT00000065648.1">
    <property type="protein sequence ID" value="ENSPNAP00000078366.1"/>
    <property type="gene ID" value="ENSPNAG00000033632.1"/>
</dbReference>
<protein>
    <recommendedName>
        <fullName evidence="1">Reverse transcriptase domain-containing protein</fullName>
    </recommendedName>
</protein>
<gene>
    <name evidence="2" type="primary">IGLON5</name>
</gene>
<dbReference type="Pfam" id="PF00078">
    <property type="entry name" value="RVT_1"/>
    <property type="match status" value="1"/>
</dbReference>
<dbReference type="InterPro" id="IPR000477">
    <property type="entry name" value="RT_dom"/>
</dbReference>
<dbReference type="SUPFAM" id="SSF56672">
    <property type="entry name" value="DNA/RNA polymerases"/>
    <property type="match status" value="1"/>
</dbReference>
<evidence type="ECO:0000313" key="2">
    <source>
        <dbReference type="Ensembl" id="ENSPNAP00000078366.1"/>
    </source>
</evidence>
<dbReference type="InterPro" id="IPR015095">
    <property type="entry name" value="AlkB_hom8_N"/>
</dbReference>
<evidence type="ECO:0000259" key="1">
    <source>
        <dbReference type="PROSITE" id="PS50878"/>
    </source>
</evidence>
<organism evidence="2 3">
    <name type="scientific">Pygocentrus nattereri</name>
    <name type="common">Red-bellied piranha</name>
    <dbReference type="NCBI Taxonomy" id="42514"/>
    <lineage>
        <taxon>Eukaryota</taxon>
        <taxon>Metazoa</taxon>
        <taxon>Chordata</taxon>
        <taxon>Craniata</taxon>
        <taxon>Vertebrata</taxon>
        <taxon>Euteleostomi</taxon>
        <taxon>Actinopterygii</taxon>
        <taxon>Neopterygii</taxon>
        <taxon>Teleostei</taxon>
        <taxon>Ostariophysi</taxon>
        <taxon>Characiformes</taxon>
        <taxon>Characoidei</taxon>
        <taxon>Pygocentrus</taxon>
    </lineage>
</organism>